<keyword evidence="1" id="KW-0175">Coiled coil</keyword>
<reference evidence="2" key="1">
    <citation type="submission" date="2023-04" db="EMBL/GenBank/DDBJ databases">
        <authorList>
            <person name="Vijverberg K."/>
            <person name="Xiong W."/>
            <person name="Schranz E."/>
        </authorList>
    </citation>
    <scope>NUCLEOTIDE SEQUENCE</scope>
</reference>
<dbReference type="AlphaFoldDB" id="A0AA36EEQ8"/>
<dbReference type="EMBL" id="OX465083">
    <property type="protein sequence ID" value="CAI9293756.1"/>
    <property type="molecule type" value="Genomic_DNA"/>
</dbReference>
<gene>
    <name evidence="2" type="ORF">LSALG_LOCUS32766</name>
</gene>
<name>A0AA36EEQ8_LACSI</name>
<evidence type="ECO:0000313" key="2">
    <source>
        <dbReference type="EMBL" id="CAI9293756.1"/>
    </source>
</evidence>
<accession>A0AA36EEQ8</accession>
<evidence type="ECO:0000256" key="1">
    <source>
        <dbReference type="SAM" id="Coils"/>
    </source>
</evidence>
<protein>
    <submittedName>
        <fullName evidence="2">Uncharacterized protein</fullName>
    </submittedName>
</protein>
<organism evidence="2 3">
    <name type="scientific">Lactuca saligna</name>
    <name type="common">Willowleaf lettuce</name>
    <dbReference type="NCBI Taxonomy" id="75948"/>
    <lineage>
        <taxon>Eukaryota</taxon>
        <taxon>Viridiplantae</taxon>
        <taxon>Streptophyta</taxon>
        <taxon>Embryophyta</taxon>
        <taxon>Tracheophyta</taxon>
        <taxon>Spermatophyta</taxon>
        <taxon>Magnoliopsida</taxon>
        <taxon>eudicotyledons</taxon>
        <taxon>Gunneridae</taxon>
        <taxon>Pentapetalae</taxon>
        <taxon>asterids</taxon>
        <taxon>campanulids</taxon>
        <taxon>Asterales</taxon>
        <taxon>Asteraceae</taxon>
        <taxon>Cichorioideae</taxon>
        <taxon>Cichorieae</taxon>
        <taxon>Lactucinae</taxon>
        <taxon>Lactuca</taxon>
    </lineage>
</organism>
<evidence type="ECO:0000313" key="3">
    <source>
        <dbReference type="Proteomes" id="UP001177003"/>
    </source>
</evidence>
<feature type="coiled-coil region" evidence="1">
    <location>
        <begin position="62"/>
        <end position="117"/>
    </location>
</feature>
<proteinExistence type="predicted"/>
<sequence length="127" mass="14888">MDKLDQKTEKSKVLLLKLNYANWHLDDLELEKTVLMSCVSEVNQYLQHIIETCDSLITVLVRQNLANKLNLVSAMLNKIEEEEEELFEGEKLVRKKQEKELDDIMKLRKELEAKEAKDRVSKVTLET</sequence>
<dbReference type="Proteomes" id="UP001177003">
    <property type="component" value="Chromosome 7"/>
</dbReference>
<keyword evidence="3" id="KW-1185">Reference proteome</keyword>